<organism evidence="2 3">
    <name type="scientific">Neolewinella xylanilytica</name>
    <dbReference type="NCBI Taxonomy" id="1514080"/>
    <lineage>
        <taxon>Bacteria</taxon>
        <taxon>Pseudomonadati</taxon>
        <taxon>Bacteroidota</taxon>
        <taxon>Saprospiria</taxon>
        <taxon>Saprospirales</taxon>
        <taxon>Lewinellaceae</taxon>
        <taxon>Neolewinella</taxon>
    </lineage>
</organism>
<feature type="domain" description="PKD" evidence="1">
    <location>
        <begin position="5156"/>
        <end position="5197"/>
    </location>
</feature>
<dbReference type="InterPro" id="IPR022409">
    <property type="entry name" value="PKD/Chitinase_dom"/>
</dbReference>
<dbReference type="SMART" id="SM00089">
    <property type="entry name" value="PKD"/>
    <property type="match status" value="19"/>
</dbReference>
<dbReference type="RefSeq" id="WP_104419831.1">
    <property type="nucleotide sequence ID" value="NZ_PTJC01000006.1"/>
</dbReference>
<feature type="domain" description="PKD" evidence="1">
    <location>
        <begin position="5289"/>
        <end position="5373"/>
    </location>
</feature>
<dbReference type="OrthoDB" id="7794186at2"/>
<dbReference type="Pfam" id="PF18911">
    <property type="entry name" value="PKD_4"/>
    <property type="match status" value="8"/>
</dbReference>
<feature type="domain" description="PKD" evidence="1">
    <location>
        <begin position="4878"/>
        <end position="4928"/>
    </location>
</feature>
<dbReference type="InterPro" id="IPR000601">
    <property type="entry name" value="PKD_dom"/>
</dbReference>
<feature type="domain" description="PKD" evidence="1">
    <location>
        <begin position="537"/>
        <end position="590"/>
    </location>
</feature>
<protein>
    <submittedName>
        <fullName evidence="2">PKD repeat protein</fullName>
    </submittedName>
</protein>
<feature type="domain" description="PKD" evidence="1">
    <location>
        <begin position="4320"/>
        <end position="4388"/>
    </location>
</feature>
<proteinExistence type="predicted"/>
<feature type="domain" description="PKD" evidence="1">
    <location>
        <begin position="944"/>
        <end position="1012"/>
    </location>
</feature>
<feature type="domain" description="PKD" evidence="1">
    <location>
        <begin position="5073"/>
        <end position="5110"/>
    </location>
</feature>
<dbReference type="CDD" id="cd00146">
    <property type="entry name" value="PKD"/>
    <property type="match status" value="6"/>
</dbReference>
<dbReference type="InterPro" id="IPR035986">
    <property type="entry name" value="PKD_dom_sf"/>
</dbReference>
<dbReference type="InterPro" id="IPR013783">
    <property type="entry name" value="Ig-like_fold"/>
</dbReference>
<accession>A0A2S6I2B7</accession>
<feature type="domain" description="PKD" evidence="1">
    <location>
        <begin position="5237"/>
        <end position="5285"/>
    </location>
</feature>
<feature type="domain" description="PKD" evidence="1">
    <location>
        <begin position="4985"/>
        <end position="5024"/>
    </location>
</feature>
<comment type="caution">
    <text evidence="2">The sequence shown here is derived from an EMBL/GenBank/DDBJ whole genome shotgun (WGS) entry which is preliminary data.</text>
</comment>
<evidence type="ECO:0000313" key="3">
    <source>
        <dbReference type="Proteomes" id="UP000237662"/>
    </source>
</evidence>
<dbReference type="PROSITE" id="PS50093">
    <property type="entry name" value="PKD"/>
    <property type="match status" value="11"/>
</dbReference>
<keyword evidence="3" id="KW-1185">Reference proteome</keyword>
<dbReference type="EMBL" id="PTJC01000006">
    <property type="protein sequence ID" value="PPK85326.1"/>
    <property type="molecule type" value="Genomic_DNA"/>
</dbReference>
<feature type="domain" description="PKD" evidence="1">
    <location>
        <begin position="46"/>
        <end position="66"/>
    </location>
</feature>
<feature type="domain" description="PKD" evidence="1">
    <location>
        <begin position="4727"/>
        <end position="4795"/>
    </location>
</feature>
<evidence type="ECO:0000313" key="2">
    <source>
        <dbReference type="EMBL" id="PPK85326.1"/>
    </source>
</evidence>
<dbReference type="SUPFAM" id="SSF49299">
    <property type="entry name" value="PKD domain"/>
    <property type="match status" value="19"/>
</dbReference>
<evidence type="ECO:0000259" key="1">
    <source>
        <dbReference type="PROSITE" id="PS50093"/>
    </source>
</evidence>
<sequence>MRIFTLLLFTITSSWIFGQRCPADFDFTAVSCNEFQFTPVTASAGTYKWSFGDGATSTKRNPTHIFDADTDGSYSFDVTLITGGSCVPDTVTRTVSISASDLPDASIESVGIYNFVNCAPTDDPSYQLRIINTSSTLASNIYYIVDWGDGSTRYEGATLPNLTAHTYTSVGLYDIEVSVQGANGCWAKETFEFFYGSNPGGNIVPVSNQIACVPENVEFRISGTEDNPPGTIYKIWVNDGSGDTTYFNHPPPKNFSYYLTTSPCESEETANNYFNIYFEATNPCFTQSGGTIIRANKSPEMDFDADDVACEGGVVEIRNNSTPALYAVGNTCSFEMLTEWSINADPSKYEIVSGSLNSENGLDIRFNEAGEYEITLNYTPKYSNACTSPPMTQTICILPEPEASFSAVNTDPESCSPLTIQTTNTSNTLTTCGAEATYEWLVDYLAADCGAEEAGYTVLSGGGAQELNSQDLNIRFDSSGIYRLGLVATNECGSDTSWQEFTVAEPPRLSIAEIADTCFLDPIVIEPVLNISLDCSDPPAYTWDFNGGRGGDITSQFPGPVTYDAPGIYTIRLRVSNSCGTTVVTETFEIAGPPELPEITVTDQACESSSVSASLGGSEAGLTFSWTGPDGFTSDQPEWTIANAQPRNSGEYTVEVTNAIGCSNTKTYTVEVNPGAPIDVDGGDVEVCAGDDVTLTATGGATYTWTGDHLSGTTGASVVFNHDVPGVYTVEVLGTDPAGRCDASDIITVTVHAYPVADAGEPRVACVDETIELEGAPSSRHRKGDWSGDYISADGEFSAPAPGTYTVTYTYTNEAGCTDSDQTTICVREAPDANFTLPEAAGCMPAGLTLRPENLTSAVSSCDEAVMTWSLAAAKNACYSGGVVFAEGTDANSFEPVITLSEPGNYLLTLTVTSSCGTSTHTEKVAIGETPSVEIRPIDILCGPQEVTFATRGAYCDIATTTYAWDFPTASPPSTSTRLQPEGVYFGRGEHTVTLTATNSCGTQTVTETFTVAGDATVDIDISQDEVCLNGDNTVSVTNNSTGDISGYRWTAFGPSGNVVATSTEVAPTFTVIAAAEVGTYRLEALISVDGCSDITWDTLVTVGGVPDVTIDDIVVACGADTFEPSADYGAAAAMIDSVRWVFPAGSTPAFSTDLEPGEVNLASYGNGLEVSLTVYNACGTTTVTESFDVEEPTVVDIGFDKNSICQGESVAVTNNSTGNGLTYTWSVSPSANVVISDVNAAEPTFTFNGGVGNYTITATVSNGICADQTVRHEVSVAVLPVVTVARIDDACGRVRVRPSVNYGIDESLIDSIRWVITGMTGTNAGATIYSGAPWDGNFDVDVAGDYVFTAIAYNGCAPDGVAVEEPFTVLDGPPVSFTLDRDMTCFGGTIRVTNTSALTKNPRFYLLDASGNTVAYESRSPATFTFPDYMAPGTYTIRLELDDKKCGTGSEEAFVYLIDEPEVVLDPIPDGCGSATVALTATHTDSTLLTAIRWEIHDGSGNLVYADDSFQPLATDLPAGDYTATATVTNACATDRSQQTFTIVPGTAPTFDLDVAETCPGESVTATSTTSGLTNIHFYLLNAAGDQLLDVSGSPATFLLGNAFPAGTYTIRMEGRSTDCGGGTVATELPFEVTGSPSVTLDPVADACSPATFTPAASFVDATAVDWEITDASGNVVYTDATFSPAEVTLPTGTYTLTASVTNACGSGQHSLTFDVTERSEPILSIDTDGICPGGTITATDTNADFTDVSFTVLDAGGAVLATNVGAPFTFGSDLPTGTYTLRMEANSITCGEAMQVDTLVRVTDGPSVVVSPVGDKCGSITFTPTGNHTNAIGISWEIRDASGAVVYTDNSFTPAEVTLGGGDYTLSATVNNGCGNATDAVSFSVTGNVASLITFDLDSNRHCEGESFTVTNTSSHLSNVTFTIMDRWGNAIQQTTDSPFTFGSDLIAGNYTVRMTGDSDACDGASISKDATITVQAEPLVVLTPVVDRCGSITFTPTARITDASVIEWSIRNAQGVRVYTDDSFDPAEVTLPAGFYTLAVEVANNCGIADDATTFEISTGEAPTFTLSSETTCTGDAITATNTTSGLDDLAFTVMDAAGNPVATSTTSPFTFGTDLPAGIYTVRMEGNSSTCATGTVATEQVVTVATSPSIAITPVANGCGSVTFAPTAVTTNAKAIRWIIQNAAGEQIFTDATFEPGQITLAAGTYTLSATVSNDCDTAADTVTFAVDRAPLPVLSLDTDNSCQGETITATSVSQDVSNPTYRVTNASGFTVATGSGPSFSFGTGIVPGTYTVTLAGTSISCAGTAVSVDTTVIIRANPVVHLDPVADNCGSITFTPAAVYTSAKGIRWSIRNASGRQVYTDESFAPAEVALGPGFYTLTAIVYNDCATDDDVTTFEVGTGTEPTFSLDAESVCEGETITVTNTTSDLSNVRFSVLDDQGATVASGNTTSLTFGPGLPTGTYTVRMEGTSLSCSSDAVSREEVVQIMSLPTVTVDPVAEFCGESDFTPTASTVFATAISWEVQDRNGAVVYADNSFAPRPVVLSAGTYTLVAMVSNDCGTAEDRTSFTVNPGPTPNFSLSSSAVCQGGSIVAVNRSTGNMDAFTFDVLDAAGQVIMSSSASPATFTFGNELPIGSYSVRLTVGSASCAPVSNSTSVKLGASPFIVVNPVADQCAPAEVSLSASHTDPAQVTFINWQIRDRTGKLVYNNDSFDPPAAALNEGTFYLTATIANECGVARSRDTFSVLSPTTPVLALSAPTICEGETFTATNGTSGLSDLTFTLLDASGATVTTATTTPFVFGDQLAAGTYTLLLEGNSAICGEAVLTDTTLTVSAGPTVRLEPVADACGSITFVPVATVTDALLIGWKITDATGMPVYADDSFSPETAFVGPGAYTLSVEVSNECGSDRDTVTFTVTAPDAPTFTLSAEDVCEKETVTVTNTTAGLQNVNFTVRNEMDAVVATGSASPFTFGNRLPGGRYTVTMTGISTGCANATVRADTTITIRPVPTVALAPVSGNCGSLTFTPLATVEDATSIRWNIRNARGTVVYTDETFDPAAVTLGPGFYTLAVDVANNCGIAVDVTTFEVTEGLPPTYSFDTENVCEGGSFTVTNTSSDVTELTFSVRDADGTIVASGTASPFTFGSDLAAGTYTVRMEGKSVSCPAQPAAIERQVSVAGVPTVVVDPIADGCGTLTFIPSATRTFADDIRWTITDGNGTVLYTNTSFNPEQVTLGVGNYQLTAAVSNDCGSADHVVSFAVTGGSEPAFALDKDESCEGGTFTVTNTTATLANPRFSVIDGDGITVASGTGTPFRFGAKLSPGTFTVRMDGYDTACGDSPVSTDTTITIYADPSVTAEPVASACGSLTFTPSAVYAEASGIDWKIRNAAGNLVYAATGFDPAEVTLGPGFYTLLVTVTNDCGNASDFTTFEIEQGSPATFSLNTDNVCTGEIVTVTNTSSDLANLRFTVVDAAGATVATGTASPFTFGSDLAAGTYTVRMEGESVSCATGTIGTETTVVIDTTPTVSLEPVADFCGESDFTPRATLTGALEILWQVTDADGSVVYTDATFDPVNVKLSAGSYILKATATNGCGAATDVVSFTVNPAPAANFSLSSTAVCTGGSITATKLSGGGMDDFTFTLVDRDGNVVRTSAASPATFTFGEDLAVGEYTVRLEVSSPSCAPVSNSARINVGALPAIALVPQNDQCGPGQVQLSGNYSDPSRINFINWQIRDEAGKLVYNSDAFTPPVANLREGVYHVTAMVANECGVARSRDTFQLFETPEPSFTVDSEVACQGGTLTVTNTSVGDVTDFTFSLVDPMGTTMLTSSASPATFSIGEALPDGEYTIRLTAGNPSCGMETSETSITVGGAPTIEVIAQPDYCGPNTVSLSAAHTGATSIAWAITDAKDKVVFESDVEDAPTLNLNPGTYVAAATATSGCGTVTDRDTFRIFAEPTPSFTVSSDVVCQGGTLSVANTSTGDVTDFTFSLIDPSGTTVLTSDASPANFTIGQGLPKGTYTLRLTAGNPECGMKSDEMAITIGGLATVDILPQPDFCGPTTVTLSAATAGAKRTEWQVTNAAGETVFASNIPDGPTLNLEPGTYVVAVTATSDCGSTIDRDTFRIYDDAMPSFTVNSDFVCQGGTIRVTNTSGADLTDFTFSLIDPMGTIVATSQASPASFAIGENLANGAYTIRLTAGNPECGTQREDAVITVGGVPSIQLTAEPDFCGPTTVALSAAINGANRASWRITNASGATVFESNIPDNPTLSLAPGTYMVTVNAASDCGSTVERDTFRIYAEPVADISLSATDLCLSAGNTVTVRNGSTDPHLNYLWSVSPAGSVTIDNARSAKPTFTFTGAGTYTVTAEIDNPSCDPITWTGTVDVKESVAVLLANQDRFCESVDLTPIVVYGGARVDSVRWSFPGSVGNITSRAEYPTAIPYREAGTFVYELTVYNSCGVTTVADTIHIDATPELTMGGRDTVCILDGVYALPTPLPAGGNWTDTRGRTGVVTASGDFNPVAAGVGTTVLTYTYDNGACTVSGTREVVVIEKPAVAVSEPVLDACETDTYFVLSNGNPTGGWYEGPGVIDRSGVMDPSSLGAGTYTLTYYYRPAGMTCTGSVDFTVNVRPGPIARIDAPDFVCIDEPVQFKQSGTGGVRYVWRNSDEPPVRIENPVFTFRTPGIHTVTLTAYNAFGCAHEVVKHINVTGTPVARFEKEQDVACDDVPFTFYNNSQVFGEAVYYWDFGNGRTSSSENPAPVRFERGSVDTTYLVSLTVTNDCGTHTYREEVTITTEPVAAFALSEEAGCSQLNVSFDNQTAGTRNKYKWFVNGELYSIAATPPARSFIAEGTENATFDIMLVAYNSCGSDTLTKTVVSKPNELRVRFSADERTGCDPFTVQFRNFSSPDSLVTYAWDFGDGYSSDEKEPEHTFRNTTDGVKTYNVTLVADNGCTRDEITLPVTVYPAPDVSFEVASATCVGDSVYFRNTSGRVTDFVWTFGDGSTIKDVENPGHVFPGPGEYTVTLSASVEGADCPGVFSQQITIRPAPPVAVTAENVMGCPPLQVDLKNLTESGSYFSWNFGDGNTAVGAEPRTHTYTTPGTYEITLTVRDAYGCSNDAVFSSVEVHDVPKVKFAAQASEACDVPQAVCFTNQTTGAKGYSWDFGNGLTSGLNTPCITYTEAGTYNVVLEATNEFGCKAAAAKPLPIYGKPVAEFSIPDTATCVAGDLPFVSESSNTDYIKWTFSDGFTTEGASFSRSFDEPGLYDVTVIAGNGSGCADTTTFRNFVEIFPRPVADFEFDNAEGEAMNTIQFFDRSSADAVYFGWDFGDGHGSTELDPVHRYLSGFDKTVTHWVENDYGCQDTVAKNVDLEMLVGLFVPNIFTPEDNTVEEQNVFKPKGIGLEDYYIAVYTRTGQLVWESEAIDGEGSPTEAWDGTFQGQPAKPGTYVWRVHRAKFRNGRGWTGMANETGIIAKTGYVTLLR</sequence>
<dbReference type="Gene3D" id="2.60.40.10">
    <property type="entry name" value="Immunoglobulins"/>
    <property type="match status" value="21"/>
</dbReference>
<dbReference type="Proteomes" id="UP000237662">
    <property type="component" value="Unassembled WGS sequence"/>
</dbReference>
<reference evidence="2 3" key="1">
    <citation type="submission" date="2018-02" db="EMBL/GenBank/DDBJ databases">
        <title>Genomic Encyclopedia of Archaeal and Bacterial Type Strains, Phase II (KMG-II): from individual species to whole genera.</title>
        <authorList>
            <person name="Goeker M."/>
        </authorList>
    </citation>
    <scope>NUCLEOTIDE SEQUENCE [LARGE SCALE GENOMIC DNA]</scope>
    <source>
        <strain evidence="2 3">DSM 29526</strain>
    </source>
</reference>
<name>A0A2S6I2B7_9BACT</name>
<gene>
    <name evidence="2" type="ORF">CLV84_2221</name>
</gene>